<dbReference type="PANTHER" id="PTHR20857:SF15">
    <property type="entry name" value="THIAMINE-PHOSPHATE SYNTHASE"/>
    <property type="match status" value="1"/>
</dbReference>
<dbReference type="Gene3D" id="3.20.20.70">
    <property type="entry name" value="Aldolase class I"/>
    <property type="match status" value="1"/>
</dbReference>
<evidence type="ECO:0000256" key="1">
    <source>
        <dbReference type="ARBA" id="ARBA00004948"/>
    </source>
</evidence>
<comment type="caution">
    <text evidence="4">The sequence shown here is derived from an EMBL/GenBank/DDBJ whole genome shotgun (WGS) entry which is preliminary data.</text>
</comment>
<feature type="domain" description="Thiamine phosphate synthase/TenI" evidence="3">
    <location>
        <begin position="20"/>
        <end position="192"/>
    </location>
</feature>
<gene>
    <name evidence="4" type="ORF">ENL07_01315</name>
</gene>
<name>A0A7C5DD36_9CHLB</name>
<reference evidence="4" key="1">
    <citation type="journal article" date="2020" name="mSystems">
        <title>Genome- and Community-Level Interaction Insights into Carbon Utilization and Element Cycling Functions of Hydrothermarchaeota in Hydrothermal Sediment.</title>
        <authorList>
            <person name="Zhou Z."/>
            <person name="Liu Y."/>
            <person name="Xu W."/>
            <person name="Pan J."/>
            <person name="Luo Z.H."/>
            <person name="Li M."/>
        </authorList>
    </citation>
    <scope>NUCLEOTIDE SEQUENCE [LARGE SCALE GENOMIC DNA]</scope>
    <source>
        <strain evidence="4">HyVt-633</strain>
    </source>
</reference>
<evidence type="ECO:0000256" key="2">
    <source>
        <dbReference type="ARBA" id="ARBA00022977"/>
    </source>
</evidence>
<dbReference type="SUPFAM" id="SSF51391">
    <property type="entry name" value="Thiamin phosphate synthase"/>
    <property type="match status" value="1"/>
</dbReference>
<dbReference type="InterPro" id="IPR022998">
    <property type="entry name" value="ThiamineP_synth_TenI"/>
</dbReference>
<dbReference type="Proteomes" id="UP000886058">
    <property type="component" value="Unassembled WGS sequence"/>
</dbReference>
<dbReference type="EMBL" id="DRSQ01000029">
    <property type="protein sequence ID" value="HHE31297.1"/>
    <property type="molecule type" value="Genomic_DNA"/>
</dbReference>
<evidence type="ECO:0000313" key="4">
    <source>
        <dbReference type="EMBL" id="HHE31297.1"/>
    </source>
</evidence>
<keyword evidence="2" id="KW-0784">Thiamine biosynthesis</keyword>
<dbReference type="CDD" id="cd00564">
    <property type="entry name" value="TMP_TenI"/>
    <property type="match status" value="1"/>
</dbReference>
<dbReference type="GO" id="GO:0005737">
    <property type="term" value="C:cytoplasm"/>
    <property type="evidence" value="ECO:0007669"/>
    <property type="project" value="TreeGrafter"/>
</dbReference>
<dbReference type="PANTHER" id="PTHR20857">
    <property type="entry name" value="THIAMINE-PHOSPHATE PYROPHOSPHORYLASE"/>
    <property type="match status" value="1"/>
</dbReference>
<dbReference type="InterPro" id="IPR013785">
    <property type="entry name" value="Aldolase_TIM"/>
</dbReference>
<evidence type="ECO:0000259" key="3">
    <source>
        <dbReference type="Pfam" id="PF02581"/>
    </source>
</evidence>
<organism evidence="4">
    <name type="scientific">Chlorobaculum parvum</name>
    <dbReference type="NCBI Taxonomy" id="274539"/>
    <lineage>
        <taxon>Bacteria</taxon>
        <taxon>Pseudomonadati</taxon>
        <taxon>Chlorobiota</taxon>
        <taxon>Chlorobiia</taxon>
        <taxon>Chlorobiales</taxon>
        <taxon>Chlorobiaceae</taxon>
        <taxon>Chlorobaculum</taxon>
    </lineage>
</organism>
<dbReference type="GO" id="GO:0009228">
    <property type="term" value="P:thiamine biosynthetic process"/>
    <property type="evidence" value="ECO:0007669"/>
    <property type="project" value="UniProtKB-KW"/>
</dbReference>
<sequence length="212" mass="22743">MVRKQTPLPRLMLVSSGEEHRSLQGLALRQAEALGRSAPVVYQLREKGLDAEELEALCQQLVPAIKATGSLFTVNERFDIALTSKASGVHLPEASCPPDVIKKAASSLIVGQSAHSVAAARATTKSGLDYLLFGPVFQTPSKDPFGPPQGLERLREVCRATPLPVFAVGGITPERSPSCIECGAWGVAAMRAFFAPETMPETINHFFSYLPS</sequence>
<dbReference type="GO" id="GO:0004789">
    <property type="term" value="F:thiamine-phosphate diphosphorylase activity"/>
    <property type="evidence" value="ECO:0007669"/>
    <property type="project" value="TreeGrafter"/>
</dbReference>
<proteinExistence type="predicted"/>
<protein>
    <submittedName>
        <fullName evidence="4">Thiamine phosphate synthase</fullName>
    </submittedName>
</protein>
<dbReference type="AlphaFoldDB" id="A0A7C5DD36"/>
<dbReference type="InterPro" id="IPR036206">
    <property type="entry name" value="ThiamineP_synth_sf"/>
</dbReference>
<dbReference type="Pfam" id="PF02581">
    <property type="entry name" value="TMP-TENI"/>
    <property type="match status" value="1"/>
</dbReference>
<comment type="pathway">
    <text evidence="1">Cofactor biosynthesis; thiamine diphosphate biosynthesis.</text>
</comment>
<accession>A0A7C5DD36</accession>